<dbReference type="Pfam" id="PF00060">
    <property type="entry name" value="Lig_chan"/>
    <property type="match status" value="1"/>
</dbReference>
<keyword evidence="7" id="KW-0406">Ion transport</keyword>
<keyword evidence="11" id="KW-1071">Ligand-gated ion channel</keyword>
<keyword evidence="10" id="KW-0325">Glycoprotein</keyword>
<dbReference type="PANTHER" id="PTHR42643:SF24">
    <property type="entry name" value="IONOTROPIC RECEPTOR 60A"/>
    <property type="match status" value="1"/>
</dbReference>
<sequence length="863" mass="97247">LVTIKIVLLKIIILYAAGQDVEYYPSQSLLNTFDGKILPQQYKFKSKFGVKSKPYLDSHFEYKREAQWRKFYKEDNVEKNNIRKRAVDPAFHGHPKTREELWNERFINKSTAFDQTLSLIGLLRNITLTYLSDCIPVILYDSQVKSKESYLFQNLLKDFPIAFVHGYINEDDEVVEPKIIRATKECINFIAFLSDVTKSAKILGKQADSKVVIVARSSQWAVQEFLAGPQSRMFVNLIVIGQSFKDGEDDSLEAPYILYTHKLYTDGLGASIPVVLNSWSHGKFSRSVNLFPAKMSQGYAGHRFVVAAANQPPFIFRTIKTDLDGGNPRVVWEGVEMKILSLLAERNNFSIEVKEPQDLHLGSGDAVTREVKSGRADIGVAGMYVTGERTRDMDLSYPHSQDCAVFVTLMSTALPRYRAILGPFHWHVWLALTLTYLFGIFPLAFSDKHTLRHLLHNSGEVENMFWYVFGTFTNCFTFVGKNSWSKTTKITTRLLIGWYWLFTIIITSCYTGSIIAFVTLPVFPETIDTIQQLLDGFYRVGTLDRGGWEKWFLNSSDPQTNKLLKKLQLVPDVASGIRNTTKAFFLLPFAYLGSQAELEYIIQSNFTRNKKNKRAMLHISNECFVPFGVSLSFPNNSIYSAKLSGDIARMVQSGLINKIMDEVRWEMQRGAIGQRLAVSPGSINIVSVEEKGLTLADTQGMFLLLAAGFILGASALISEWMGGCTRKCRLTKKEETPSSANSREHLIPTPKSDMDAEIKIISNSGDSRFHLNPRGSSADSRDSLEGTIINLTTENISVHDQFSVNGWDSRRSSSVDIDREVKEIFEKDESRRRAKSTAGVELTDSQRQATASKGAFGAHLSEP</sequence>
<dbReference type="Gene3D" id="3.40.190.10">
    <property type="entry name" value="Periplasmic binding protein-like II"/>
    <property type="match status" value="1"/>
</dbReference>
<dbReference type="GO" id="GO:0005886">
    <property type="term" value="C:plasma membrane"/>
    <property type="evidence" value="ECO:0007669"/>
    <property type="project" value="UniProtKB-SubCell"/>
</dbReference>
<keyword evidence="6 14" id="KW-1133">Transmembrane helix</keyword>
<dbReference type="InterPro" id="IPR019594">
    <property type="entry name" value="Glu/Gly-bd"/>
</dbReference>
<evidence type="ECO:0000256" key="2">
    <source>
        <dbReference type="ARBA" id="ARBA00008685"/>
    </source>
</evidence>
<keyword evidence="8 14" id="KW-0472">Membrane</keyword>
<dbReference type="AlphaFoldDB" id="A0A0K8TUY2"/>
<evidence type="ECO:0000259" key="16">
    <source>
        <dbReference type="Pfam" id="PF00060"/>
    </source>
</evidence>
<evidence type="ECO:0000256" key="1">
    <source>
        <dbReference type="ARBA" id="ARBA00004651"/>
    </source>
</evidence>
<evidence type="ECO:0000256" key="8">
    <source>
        <dbReference type="ARBA" id="ARBA00023136"/>
    </source>
</evidence>
<dbReference type="SUPFAM" id="SSF53850">
    <property type="entry name" value="Periplasmic binding protein-like II"/>
    <property type="match status" value="1"/>
</dbReference>
<keyword evidence="3" id="KW-0813">Transport</keyword>
<feature type="chain" id="PRO_5005520564" evidence="15">
    <location>
        <begin position="19"/>
        <end position="863"/>
    </location>
</feature>
<dbReference type="GO" id="GO:0015276">
    <property type="term" value="F:ligand-gated monoatomic ion channel activity"/>
    <property type="evidence" value="ECO:0007669"/>
    <property type="project" value="InterPro"/>
</dbReference>
<keyword evidence="12" id="KW-0407">Ion channel</keyword>
<proteinExistence type="inferred from homology"/>
<organism evidence="18">
    <name type="scientific">Epiphyas postvittana</name>
    <name type="common">Light brown apple moth</name>
    <dbReference type="NCBI Taxonomy" id="65032"/>
    <lineage>
        <taxon>Eukaryota</taxon>
        <taxon>Metazoa</taxon>
        <taxon>Ecdysozoa</taxon>
        <taxon>Arthropoda</taxon>
        <taxon>Hexapoda</taxon>
        <taxon>Insecta</taxon>
        <taxon>Pterygota</taxon>
        <taxon>Neoptera</taxon>
        <taxon>Endopterygota</taxon>
        <taxon>Lepidoptera</taxon>
        <taxon>Glossata</taxon>
        <taxon>Ditrysia</taxon>
        <taxon>Tortricoidea</taxon>
        <taxon>Tortricidae</taxon>
        <taxon>Tortricinae</taxon>
        <taxon>Epiphyas</taxon>
    </lineage>
</organism>
<evidence type="ECO:0000256" key="14">
    <source>
        <dbReference type="SAM" id="Phobius"/>
    </source>
</evidence>
<evidence type="ECO:0000256" key="15">
    <source>
        <dbReference type="SAM" id="SignalP"/>
    </source>
</evidence>
<evidence type="ECO:0000256" key="11">
    <source>
        <dbReference type="ARBA" id="ARBA00023286"/>
    </source>
</evidence>
<evidence type="ECO:0000256" key="6">
    <source>
        <dbReference type="ARBA" id="ARBA00022989"/>
    </source>
</evidence>
<keyword evidence="15" id="KW-0732">Signal</keyword>
<evidence type="ECO:0000259" key="17">
    <source>
        <dbReference type="Pfam" id="PF10613"/>
    </source>
</evidence>
<dbReference type="EMBL" id="GCVX01000132">
    <property type="protein sequence ID" value="JAI18098.1"/>
    <property type="molecule type" value="Transcribed_RNA"/>
</dbReference>
<keyword evidence="4" id="KW-1003">Cell membrane</keyword>
<keyword evidence="9 18" id="KW-0675">Receptor</keyword>
<evidence type="ECO:0000256" key="9">
    <source>
        <dbReference type="ARBA" id="ARBA00023170"/>
    </source>
</evidence>
<keyword evidence="5 14" id="KW-0812">Transmembrane</keyword>
<feature type="domain" description="Ionotropic glutamate receptor C-terminal" evidence="16">
    <location>
        <begin position="428"/>
        <end position="709"/>
    </location>
</feature>
<feature type="transmembrane region" description="Helical" evidence="14">
    <location>
        <begin position="701"/>
        <end position="722"/>
    </location>
</feature>
<feature type="domain" description="Ionotropic glutamate receptor L-glutamate and glycine-binding" evidence="17">
    <location>
        <begin position="304"/>
        <end position="403"/>
    </location>
</feature>
<evidence type="ECO:0000313" key="18">
    <source>
        <dbReference type="EMBL" id="JAI18098.1"/>
    </source>
</evidence>
<evidence type="ECO:0000256" key="10">
    <source>
        <dbReference type="ARBA" id="ARBA00023180"/>
    </source>
</evidence>
<dbReference type="PANTHER" id="PTHR42643">
    <property type="entry name" value="IONOTROPIC RECEPTOR 20A-RELATED"/>
    <property type="match status" value="1"/>
</dbReference>
<comment type="subcellular location">
    <subcellularLocation>
        <location evidence="1">Cell membrane</location>
        <topology evidence="1">Multi-pass membrane protein</topology>
    </subcellularLocation>
</comment>
<evidence type="ECO:0000256" key="7">
    <source>
        <dbReference type="ARBA" id="ARBA00023065"/>
    </source>
</evidence>
<feature type="transmembrane region" description="Helical" evidence="14">
    <location>
        <begin position="426"/>
        <end position="445"/>
    </location>
</feature>
<feature type="region of interest" description="Disordered" evidence="13">
    <location>
        <begin position="827"/>
        <end position="863"/>
    </location>
</feature>
<name>A0A0K8TUY2_EPIPO</name>
<protein>
    <submittedName>
        <fullName evidence="18">Ionotropic Receptor</fullName>
    </submittedName>
</protein>
<evidence type="ECO:0000256" key="5">
    <source>
        <dbReference type="ARBA" id="ARBA00022692"/>
    </source>
</evidence>
<evidence type="ECO:0000256" key="3">
    <source>
        <dbReference type="ARBA" id="ARBA00022448"/>
    </source>
</evidence>
<evidence type="ECO:0000256" key="13">
    <source>
        <dbReference type="SAM" id="MobiDB-lite"/>
    </source>
</evidence>
<feature type="signal peptide" evidence="15">
    <location>
        <begin position="1"/>
        <end position="18"/>
    </location>
</feature>
<dbReference type="InterPro" id="IPR001320">
    <property type="entry name" value="Iontro_rcpt_C"/>
</dbReference>
<reference evidence="18" key="1">
    <citation type="journal article" date="2015" name="PLoS ONE">
        <title>The Peripheral Olfactory Repertoire of the Lightbrown Apple Moth, Epiphyas postvittana.</title>
        <authorList>
            <person name="Corcoran J.A."/>
            <person name="Jordan M.D."/>
            <person name="Thrimawithana A.H."/>
            <person name="Crowhurst R.N."/>
            <person name="Newcomb R.D."/>
        </authorList>
    </citation>
    <scope>NUCLEOTIDE SEQUENCE</scope>
</reference>
<evidence type="ECO:0000256" key="12">
    <source>
        <dbReference type="ARBA" id="ARBA00023303"/>
    </source>
</evidence>
<accession>A0A0K8TUY2</accession>
<feature type="transmembrane region" description="Helical" evidence="14">
    <location>
        <begin position="496"/>
        <end position="523"/>
    </location>
</feature>
<dbReference type="Pfam" id="PF10613">
    <property type="entry name" value="Lig_chan-Glu_bd"/>
    <property type="match status" value="1"/>
</dbReference>
<dbReference type="GO" id="GO:0050906">
    <property type="term" value="P:detection of stimulus involved in sensory perception"/>
    <property type="evidence" value="ECO:0007669"/>
    <property type="project" value="UniProtKB-ARBA"/>
</dbReference>
<comment type="similarity">
    <text evidence="2">Belongs to the glutamate-gated ion channel (TC 1.A.10.1) family.</text>
</comment>
<evidence type="ECO:0000256" key="4">
    <source>
        <dbReference type="ARBA" id="ARBA00022475"/>
    </source>
</evidence>
<dbReference type="InterPro" id="IPR052192">
    <property type="entry name" value="Insect_Ionotropic_Sensory_Rcpt"/>
</dbReference>
<feature type="non-terminal residue" evidence="18">
    <location>
        <position position="1"/>
    </location>
</feature>
<dbReference type="Gene3D" id="1.10.287.70">
    <property type="match status" value="1"/>
</dbReference>